<dbReference type="SUPFAM" id="SSF55545">
    <property type="entry name" value="beta-N-acetylhexosaminidase-like domain"/>
    <property type="match status" value="1"/>
</dbReference>
<gene>
    <name evidence="11" type="ORF">MUN82_14485</name>
</gene>
<evidence type="ECO:0000256" key="3">
    <source>
        <dbReference type="ARBA" id="ARBA00012663"/>
    </source>
</evidence>
<keyword evidence="12" id="KW-1185">Reference proteome</keyword>
<dbReference type="Pfam" id="PF13290">
    <property type="entry name" value="CHB_HEX_C_1"/>
    <property type="match status" value="1"/>
</dbReference>
<dbReference type="InterPro" id="IPR000421">
    <property type="entry name" value="FA58C"/>
</dbReference>
<dbReference type="SUPFAM" id="SSF51445">
    <property type="entry name" value="(Trans)glycosidases"/>
    <property type="match status" value="1"/>
</dbReference>
<proteinExistence type="inferred from homology"/>
<dbReference type="PANTHER" id="PTHR22600">
    <property type="entry name" value="BETA-HEXOSAMINIDASE"/>
    <property type="match status" value="1"/>
</dbReference>
<dbReference type="GO" id="GO:0030203">
    <property type="term" value="P:glycosaminoglycan metabolic process"/>
    <property type="evidence" value="ECO:0007669"/>
    <property type="project" value="TreeGrafter"/>
</dbReference>
<dbReference type="Pfam" id="PF00728">
    <property type="entry name" value="Glyco_hydro_20"/>
    <property type="match status" value="1"/>
</dbReference>
<evidence type="ECO:0000256" key="1">
    <source>
        <dbReference type="ARBA" id="ARBA00001231"/>
    </source>
</evidence>
<dbReference type="InterPro" id="IPR029018">
    <property type="entry name" value="Hex-like_dom2"/>
</dbReference>
<evidence type="ECO:0000259" key="9">
    <source>
        <dbReference type="Pfam" id="PF02838"/>
    </source>
</evidence>
<accession>A0A8T9SPS6</accession>
<dbReference type="InterPro" id="IPR008979">
    <property type="entry name" value="Galactose-bd-like_sf"/>
</dbReference>
<dbReference type="Pfam" id="PF00754">
    <property type="entry name" value="F5_F8_type_C"/>
    <property type="match status" value="1"/>
</dbReference>
<feature type="domain" description="F5/8 type C" evidence="8">
    <location>
        <begin position="658"/>
        <end position="753"/>
    </location>
</feature>
<dbReference type="SUPFAM" id="SSF49785">
    <property type="entry name" value="Galactose-binding domain-like"/>
    <property type="match status" value="1"/>
</dbReference>
<dbReference type="GO" id="GO:0005975">
    <property type="term" value="P:carbohydrate metabolic process"/>
    <property type="evidence" value="ECO:0007669"/>
    <property type="project" value="InterPro"/>
</dbReference>
<feature type="domain" description="GH29D-like beta-sandwich" evidence="10">
    <location>
        <begin position="563"/>
        <end position="610"/>
    </location>
</feature>
<dbReference type="GO" id="GO:0004563">
    <property type="term" value="F:beta-N-acetylhexosaminidase activity"/>
    <property type="evidence" value="ECO:0007669"/>
    <property type="project" value="UniProtKB-EC"/>
</dbReference>
<evidence type="ECO:0000259" key="10">
    <source>
        <dbReference type="Pfam" id="PF13290"/>
    </source>
</evidence>
<organism evidence="11 12">
    <name type="scientific">Hymenobacter aerilatus</name>
    <dbReference type="NCBI Taxonomy" id="2932251"/>
    <lineage>
        <taxon>Bacteria</taxon>
        <taxon>Pseudomonadati</taxon>
        <taxon>Bacteroidota</taxon>
        <taxon>Cytophagia</taxon>
        <taxon>Cytophagales</taxon>
        <taxon>Hymenobacteraceae</taxon>
        <taxon>Hymenobacter</taxon>
    </lineage>
</organism>
<evidence type="ECO:0000259" key="7">
    <source>
        <dbReference type="Pfam" id="PF00728"/>
    </source>
</evidence>
<keyword evidence="4" id="KW-0378">Hydrolase</keyword>
<dbReference type="InterPro" id="IPR015882">
    <property type="entry name" value="HEX_bac_N"/>
</dbReference>
<dbReference type="EMBL" id="CP095053">
    <property type="protein sequence ID" value="UOR04148.1"/>
    <property type="molecule type" value="Genomic_DNA"/>
</dbReference>
<sequence>MPTTNPSVLRPTPLASCRLILLLLVLLGGVGTMPTGWAQPALSLIPRPVQATTTGQVFVLSRHTALQVGPGLSAEPATRFRQYVQQMSRVEIGLKSTKRRTDVLVLQLDSTAVPQPEGYKLTIDSRRVTVTGHDEAGVFYGLQTLSQLVPPGKADRVALPGCTITDYPRFAYRGMHLDVSRHLFPVDTLKKWLDVLAFYKINTFHWHLTDDQGWRIEIKKYPRLQTVAAFRDETLIGHKRDLPHRFDGQRYGGYYSQEEVRDLVRYAAQRHITIIPEIELPGHASAALTAYPELGCTGGPYHTATFWGVFDDVYCAGNEATFAFLTDVLDEVAALFPGQYLHIGGDECPKTRWKVCPKCQRRIQEEHLRDERELQSYFVRRISRHLATLNKRLLGWDEILEGGLPPAATVMSWTGEQGGIEAARLGHDVVMTPEKQVYLDYFQTLYPTDSLAAGGYTPLRRLYRYEPVPAELTPAQARHVRGVQANVWTEYMPTAGKLEYMVFPRLLALSEIAWSPRAERDYPAFLQRVRTHDPVLRRRGVAPSRTYDWVNDSLWAGPRNLPQLQLRTTAPTGVLHFTTDGSAPTPQSPVYQAPLSIDRSCVVQAAVFEGDTLVQPIYRREFTISLATGKPVTLAHPPAGSYHQGRSLWGMVDGAAGSPRYNEGQWYGFSGTDLEATLDLGAVQQIRTLGTHVLNYHWQKMWPPTALVFAVSTDGVHYREVYRQTAFPANGINLVRATIAPVSARYVRVTARNQGVVPAGEYGAGGKAWLLVDELYVN</sequence>
<comment type="catalytic activity">
    <reaction evidence="1">
        <text>Hydrolysis of terminal non-reducing N-acetyl-D-hexosamine residues in N-acetyl-beta-D-hexosaminides.</text>
        <dbReference type="EC" id="3.2.1.52"/>
    </reaction>
</comment>
<dbReference type="InterPro" id="IPR059177">
    <property type="entry name" value="GH29D-like_dom"/>
</dbReference>
<reference evidence="11 12" key="1">
    <citation type="submission" date="2022-04" db="EMBL/GenBank/DDBJ databases">
        <title>Hymenobacter sp. isolated from the air.</title>
        <authorList>
            <person name="Won M."/>
            <person name="Lee C.-M."/>
            <person name="Woen H.-Y."/>
            <person name="Kwon S.-W."/>
        </authorList>
    </citation>
    <scope>NUCLEOTIDE SEQUENCE [LARGE SCALE GENOMIC DNA]</scope>
    <source>
        <strain evidence="12">5413 J-13</strain>
    </source>
</reference>
<dbReference type="Gene3D" id="3.30.379.10">
    <property type="entry name" value="Chitobiase/beta-hexosaminidase domain 2-like"/>
    <property type="match status" value="1"/>
</dbReference>
<dbReference type="AlphaFoldDB" id="A0A8T9SPS6"/>
<dbReference type="InterPro" id="IPR017853">
    <property type="entry name" value="GH"/>
</dbReference>
<feature type="domain" description="Glycoside hydrolase family 20 catalytic" evidence="7">
    <location>
        <begin position="170"/>
        <end position="516"/>
    </location>
</feature>
<dbReference type="Gene3D" id="3.20.20.80">
    <property type="entry name" value="Glycosidases"/>
    <property type="match status" value="1"/>
</dbReference>
<dbReference type="EC" id="3.2.1.52" evidence="3"/>
<dbReference type="PRINTS" id="PR00738">
    <property type="entry name" value="GLHYDRLASE20"/>
</dbReference>
<dbReference type="Gene3D" id="2.60.120.260">
    <property type="entry name" value="Galactose-binding domain-like"/>
    <property type="match status" value="1"/>
</dbReference>
<dbReference type="InterPro" id="IPR025705">
    <property type="entry name" value="Beta_hexosaminidase_sua/sub"/>
</dbReference>
<dbReference type="GO" id="GO:0016020">
    <property type="term" value="C:membrane"/>
    <property type="evidence" value="ECO:0007669"/>
    <property type="project" value="TreeGrafter"/>
</dbReference>
<evidence type="ECO:0000313" key="11">
    <source>
        <dbReference type="EMBL" id="UOR04148.1"/>
    </source>
</evidence>
<comment type="similarity">
    <text evidence="2">Belongs to the glycosyl hydrolase 20 family.</text>
</comment>
<evidence type="ECO:0000256" key="2">
    <source>
        <dbReference type="ARBA" id="ARBA00006285"/>
    </source>
</evidence>
<dbReference type="RefSeq" id="WP_245091541.1">
    <property type="nucleotide sequence ID" value="NZ_CP095053.1"/>
</dbReference>
<evidence type="ECO:0000256" key="6">
    <source>
        <dbReference type="PIRSR" id="PIRSR625705-1"/>
    </source>
</evidence>
<evidence type="ECO:0000313" key="12">
    <source>
        <dbReference type="Proteomes" id="UP000829925"/>
    </source>
</evidence>
<protein>
    <recommendedName>
        <fullName evidence="3">beta-N-acetylhexosaminidase</fullName>
        <ecNumber evidence="3">3.2.1.52</ecNumber>
    </recommendedName>
</protein>
<evidence type="ECO:0000256" key="5">
    <source>
        <dbReference type="ARBA" id="ARBA00023295"/>
    </source>
</evidence>
<feature type="domain" description="Beta-hexosaminidase bacterial type N-terminal" evidence="9">
    <location>
        <begin position="43"/>
        <end position="167"/>
    </location>
</feature>
<dbReference type="InterPro" id="IPR015883">
    <property type="entry name" value="Glyco_hydro_20_cat"/>
</dbReference>
<dbReference type="Proteomes" id="UP000829925">
    <property type="component" value="Chromosome"/>
</dbReference>
<dbReference type="Pfam" id="PF02838">
    <property type="entry name" value="Glyco_hydro_20b"/>
    <property type="match status" value="1"/>
</dbReference>
<evidence type="ECO:0000256" key="4">
    <source>
        <dbReference type="ARBA" id="ARBA00022801"/>
    </source>
</evidence>
<name>A0A8T9SPS6_9BACT</name>
<feature type="active site" description="Proton donor" evidence="6">
    <location>
        <position position="347"/>
    </location>
</feature>
<keyword evidence="5" id="KW-0326">Glycosidase</keyword>
<evidence type="ECO:0000259" key="8">
    <source>
        <dbReference type="Pfam" id="PF00754"/>
    </source>
</evidence>
<dbReference type="KEGG" id="haei:MUN82_14485"/>
<dbReference type="CDD" id="cd06563">
    <property type="entry name" value="GH20_chitobiase-like"/>
    <property type="match status" value="1"/>
</dbReference>
<dbReference type="PANTHER" id="PTHR22600:SF57">
    <property type="entry name" value="BETA-N-ACETYLHEXOSAMINIDASE"/>
    <property type="match status" value="1"/>
</dbReference>